<dbReference type="EMBL" id="CP113836">
    <property type="protein sequence ID" value="WAL69368.1"/>
    <property type="molecule type" value="Genomic_DNA"/>
</dbReference>
<reference evidence="2" key="1">
    <citation type="submission" date="2022-11" db="EMBL/GenBank/DDBJ databases">
        <authorList>
            <person name="Mo P."/>
        </authorList>
    </citation>
    <scope>NUCLEOTIDE SEQUENCE</scope>
    <source>
        <strain evidence="2">HUAS 11-8</strain>
    </source>
</reference>
<dbReference type="InterPro" id="IPR021401">
    <property type="entry name" value="DUF3040"/>
</dbReference>
<evidence type="ECO:0000313" key="3">
    <source>
        <dbReference type="Proteomes" id="UP001163203"/>
    </source>
</evidence>
<dbReference type="RefSeq" id="WP_268759454.1">
    <property type="nucleotide sequence ID" value="NZ_CP113836.1"/>
</dbReference>
<name>A0ABY7BFG8_9PSEU</name>
<sequence length="95" mass="10169">MLTPGERRELDMLERSLAQSDPALAASLGRGEPRRRFNTAALRLALAVAGLALVATGAALLDFPLLFLACNLLCLALTLHASRKTGGHRPIPRLK</sequence>
<protein>
    <submittedName>
        <fullName evidence="2">DUF3040 domain-containing protein</fullName>
    </submittedName>
</protein>
<proteinExistence type="predicted"/>
<dbReference type="Proteomes" id="UP001163203">
    <property type="component" value="Chromosome"/>
</dbReference>
<feature type="transmembrane region" description="Helical" evidence="1">
    <location>
        <begin position="65"/>
        <end position="82"/>
    </location>
</feature>
<evidence type="ECO:0000256" key="1">
    <source>
        <dbReference type="SAM" id="Phobius"/>
    </source>
</evidence>
<accession>A0ABY7BFG8</accession>
<organism evidence="2 3">
    <name type="scientific">Amycolatopsis cynarae</name>
    <dbReference type="NCBI Taxonomy" id="2995223"/>
    <lineage>
        <taxon>Bacteria</taxon>
        <taxon>Bacillati</taxon>
        <taxon>Actinomycetota</taxon>
        <taxon>Actinomycetes</taxon>
        <taxon>Pseudonocardiales</taxon>
        <taxon>Pseudonocardiaceae</taxon>
        <taxon>Amycolatopsis</taxon>
    </lineage>
</organism>
<feature type="transmembrane region" description="Helical" evidence="1">
    <location>
        <begin position="40"/>
        <end position="59"/>
    </location>
</feature>
<gene>
    <name evidence="2" type="ORF">ORV05_16855</name>
</gene>
<dbReference type="Pfam" id="PF11239">
    <property type="entry name" value="DUF3040"/>
    <property type="match status" value="1"/>
</dbReference>
<evidence type="ECO:0000313" key="2">
    <source>
        <dbReference type="EMBL" id="WAL69368.1"/>
    </source>
</evidence>
<keyword evidence="1" id="KW-1133">Transmembrane helix</keyword>
<keyword evidence="1" id="KW-0812">Transmembrane</keyword>
<keyword evidence="1" id="KW-0472">Membrane</keyword>
<keyword evidence="3" id="KW-1185">Reference proteome</keyword>